<dbReference type="InterPro" id="IPR003591">
    <property type="entry name" value="Leu-rich_rpt_typical-subtyp"/>
</dbReference>
<comment type="similarity">
    <text evidence="2">Belongs to the Toll-like receptor family.</text>
</comment>
<dbReference type="SMART" id="SM00369">
    <property type="entry name" value="LRR_TYP"/>
    <property type="match status" value="7"/>
</dbReference>
<evidence type="ECO:0000313" key="14">
    <source>
        <dbReference type="EnsemblMetazoa" id="SMAR001266-PA"/>
    </source>
</evidence>
<dbReference type="PRINTS" id="PR01537">
    <property type="entry name" value="INTRLKN1R1F"/>
</dbReference>
<dbReference type="SMART" id="SM00365">
    <property type="entry name" value="LRR_SD22"/>
    <property type="match status" value="5"/>
</dbReference>
<evidence type="ECO:0000313" key="15">
    <source>
        <dbReference type="Proteomes" id="UP000014500"/>
    </source>
</evidence>
<dbReference type="SUPFAM" id="SSF52058">
    <property type="entry name" value="L domain-like"/>
    <property type="match status" value="1"/>
</dbReference>
<dbReference type="PANTHER" id="PTHR24365">
    <property type="entry name" value="TOLL-LIKE RECEPTOR"/>
    <property type="match status" value="1"/>
</dbReference>
<evidence type="ECO:0000256" key="5">
    <source>
        <dbReference type="ARBA" id="ARBA00022729"/>
    </source>
</evidence>
<sequence>MFDLFKYLSTGLWLRICLISSMTVYCNLHRCSDIYGDKALGSFDDSCTCNQSSNNVSLIVCTEWSSQPFIFEVNELEMKVNGLNGTIPFEFLEWFVPLVTSKWSTTIYSLAVSNFCNDPTIVSNHLNLSIFLNNYQYDPMILKLPNNCLQSITSSTNNIYSFTQLDLSFNKLTQIPKFYYELDLLAEYDLSHNSINIISKTDFDMSYDVMTLNLANNNLSSLTQDVFNNLRSLEELDLSHNFISDFPENLFNENTTLKKLDMSYNKLTNLSKFILSRYEFLEELNFSHNKIKHINLRCESINRLKVLRLDSNNIVKINIFGLYQCIYLKELVLANNSLKEIGRLTTTIEIGTINYDISNNKLTALSLPLMSYVMTANTFDTSNNCIKNYNYDHDPIRNYVTDNEIANYKCSNCCLNNIQYNMFKGITRKVDISINNITKLDDGTLKEFRNLREIVLSHNKITHVNLTQFQAIYKHKMIYFDLSYNPFVCDCRLNKFIRYLKHNQNETFTFHTKNNFCSSPPVLNGTPLITINKNLLCDYPEDCPDHCHCFIEDIDNILFVLIDCTNSNLTHFPNIVSYGPAVAIQLNLSRNQISSLPSKNDPIWTKIKILDLSHNRIDSIKNMTVLPILTTLHLNNNSLSEFDYQIASLSHVAHLKLANNPLKCDCEMSKIVIKSSAFEDKYEMSCVRDKTMYNFTNSDEICINLSGFNWLLLFLPFIIIVIVIFVIVILFIKYKSEILYYMFSKGICLKFVCEEDIDADKAYDAFVSYSSEDEDWITDFLVPGMESGNPSYNLCLHNRDWVGGEFITDQIVKSVESSKRTIIVLTDNYLKSKWSRLEFDVAYQQGLKDQVRRVMVIVPNEVPDLSQIDNEFKTFITLTTYIQANKPHFWRKLRASMPRTKNTLQPSTTRNSVYLISDVSQQLHNEDVALSNM</sequence>
<dbReference type="SUPFAM" id="SSF52075">
    <property type="entry name" value="Outer arm dynein light chain 1"/>
    <property type="match status" value="1"/>
</dbReference>
<dbReference type="EnsemblMetazoa" id="SMAR001266-RA">
    <property type="protein sequence ID" value="SMAR001266-PA"/>
    <property type="gene ID" value="SMAR001266"/>
</dbReference>
<dbReference type="STRING" id="126957.T1IK30"/>
<keyword evidence="7 11" id="KW-1133">Transmembrane helix</keyword>
<organism evidence="14 15">
    <name type="scientific">Strigamia maritima</name>
    <name type="common">European centipede</name>
    <name type="synonym">Geophilus maritimus</name>
    <dbReference type="NCBI Taxonomy" id="126957"/>
    <lineage>
        <taxon>Eukaryota</taxon>
        <taxon>Metazoa</taxon>
        <taxon>Ecdysozoa</taxon>
        <taxon>Arthropoda</taxon>
        <taxon>Myriapoda</taxon>
        <taxon>Chilopoda</taxon>
        <taxon>Pleurostigmophora</taxon>
        <taxon>Geophilomorpha</taxon>
        <taxon>Linotaeniidae</taxon>
        <taxon>Strigamia</taxon>
    </lineage>
</organism>
<evidence type="ECO:0000256" key="8">
    <source>
        <dbReference type="ARBA" id="ARBA00023136"/>
    </source>
</evidence>
<dbReference type="InterPro" id="IPR035897">
    <property type="entry name" value="Toll_tir_struct_dom_sf"/>
</dbReference>
<protein>
    <recommendedName>
        <fullName evidence="13">TIR domain-containing protein</fullName>
    </recommendedName>
</protein>
<reference evidence="15" key="1">
    <citation type="submission" date="2011-05" db="EMBL/GenBank/DDBJ databases">
        <authorList>
            <person name="Richards S.R."/>
            <person name="Qu J."/>
            <person name="Jiang H."/>
            <person name="Jhangiani S.N."/>
            <person name="Agravi P."/>
            <person name="Goodspeed R."/>
            <person name="Gross S."/>
            <person name="Mandapat C."/>
            <person name="Jackson L."/>
            <person name="Mathew T."/>
            <person name="Pu L."/>
            <person name="Thornton R."/>
            <person name="Saada N."/>
            <person name="Wilczek-Boney K.B."/>
            <person name="Lee S."/>
            <person name="Kovar C."/>
            <person name="Wu Y."/>
            <person name="Scherer S.E."/>
            <person name="Worley K.C."/>
            <person name="Muzny D.M."/>
            <person name="Gibbs R."/>
        </authorList>
    </citation>
    <scope>NUCLEOTIDE SEQUENCE</scope>
    <source>
        <strain evidence="15">Brora</strain>
    </source>
</reference>
<evidence type="ECO:0000256" key="3">
    <source>
        <dbReference type="ARBA" id="ARBA00022614"/>
    </source>
</evidence>
<keyword evidence="3" id="KW-0433">Leucine-rich repeat</keyword>
<evidence type="ECO:0000256" key="2">
    <source>
        <dbReference type="ARBA" id="ARBA00009634"/>
    </source>
</evidence>
<comment type="subcellular location">
    <subcellularLocation>
        <location evidence="1">Membrane</location>
        <topology evidence="1">Single-pass type I membrane protein</topology>
    </subcellularLocation>
</comment>
<feature type="signal peptide" evidence="12">
    <location>
        <begin position="1"/>
        <end position="26"/>
    </location>
</feature>
<dbReference type="AlphaFoldDB" id="T1IK30"/>
<keyword evidence="4 11" id="KW-0812">Transmembrane</keyword>
<evidence type="ECO:0000259" key="13">
    <source>
        <dbReference type="PROSITE" id="PS50104"/>
    </source>
</evidence>
<dbReference type="GO" id="GO:0007165">
    <property type="term" value="P:signal transduction"/>
    <property type="evidence" value="ECO:0007669"/>
    <property type="project" value="InterPro"/>
</dbReference>
<evidence type="ECO:0000256" key="12">
    <source>
        <dbReference type="SAM" id="SignalP"/>
    </source>
</evidence>
<keyword evidence="8 11" id="KW-0472">Membrane</keyword>
<dbReference type="InterPro" id="IPR001611">
    <property type="entry name" value="Leu-rich_rpt"/>
</dbReference>
<dbReference type="SMART" id="SM00255">
    <property type="entry name" value="TIR"/>
    <property type="match status" value="1"/>
</dbReference>
<dbReference type="Gene3D" id="3.80.10.10">
    <property type="entry name" value="Ribonuclease Inhibitor"/>
    <property type="match status" value="3"/>
</dbReference>
<keyword evidence="15" id="KW-1185">Reference proteome</keyword>
<keyword evidence="10" id="KW-0325">Glycoprotein</keyword>
<dbReference type="Pfam" id="PF13855">
    <property type="entry name" value="LRR_8"/>
    <property type="match status" value="2"/>
</dbReference>
<reference evidence="14" key="2">
    <citation type="submission" date="2015-02" db="UniProtKB">
        <authorList>
            <consortium name="EnsemblMetazoa"/>
        </authorList>
    </citation>
    <scope>IDENTIFICATION</scope>
</reference>
<dbReference type="SMART" id="SM00082">
    <property type="entry name" value="LRRCT"/>
    <property type="match status" value="2"/>
</dbReference>
<keyword evidence="9" id="KW-0675">Receptor</keyword>
<evidence type="ECO:0000256" key="7">
    <source>
        <dbReference type="ARBA" id="ARBA00022989"/>
    </source>
</evidence>
<dbReference type="GO" id="GO:0005886">
    <property type="term" value="C:plasma membrane"/>
    <property type="evidence" value="ECO:0007669"/>
    <property type="project" value="TreeGrafter"/>
</dbReference>
<evidence type="ECO:0000256" key="10">
    <source>
        <dbReference type="ARBA" id="ARBA00023180"/>
    </source>
</evidence>
<dbReference type="EMBL" id="JH430392">
    <property type="status" value="NOT_ANNOTATED_CDS"/>
    <property type="molecule type" value="Genomic_DNA"/>
</dbReference>
<dbReference type="OMA" id="NFRIVEQ"/>
<evidence type="ECO:0000256" key="6">
    <source>
        <dbReference type="ARBA" id="ARBA00022737"/>
    </source>
</evidence>
<feature type="chain" id="PRO_5004578590" description="TIR domain-containing protein" evidence="12">
    <location>
        <begin position="27"/>
        <end position="933"/>
    </location>
</feature>
<evidence type="ECO:0000256" key="11">
    <source>
        <dbReference type="SAM" id="Phobius"/>
    </source>
</evidence>
<accession>T1IK30</accession>
<dbReference type="PROSITE" id="PS50104">
    <property type="entry name" value="TIR"/>
    <property type="match status" value="1"/>
</dbReference>
<dbReference type="HOGENOM" id="CLU_009970_0_1_1"/>
<dbReference type="InterPro" id="IPR032675">
    <property type="entry name" value="LRR_dom_sf"/>
</dbReference>
<dbReference type="Gene3D" id="3.40.50.10140">
    <property type="entry name" value="Toll/interleukin-1 receptor homology (TIR) domain"/>
    <property type="match status" value="1"/>
</dbReference>
<keyword evidence="6" id="KW-0677">Repeat</keyword>
<dbReference type="InterPro" id="IPR000483">
    <property type="entry name" value="Cys-rich_flank_reg_C"/>
</dbReference>
<dbReference type="Pfam" id="PF01582">
    <property type="entry name" value="TIR"/>
    <property type="match status" value="1"/>
</dbReference>
<dbReference type="PROSITE" id="PS51450">
    <property type="entry name" value="LRR"/>
    <property type="match status" value="3"/>
</dbReference>
<dbReference type="GO" id="GO:0038023">
    <property type="term" value="F:signaling receptor activity"/>
    <property type="evidence" value="ECO:0007669"/>
    <property type="project" value="TreeGrafter"/>
</dbReference>
<dbReference type="PANTHER" id="PTHR24365:SF541">
    <property type="entry name" value="PROTEIN TOLL-RELATED"/>
    <property type="match status" value="1"/>
</dbReference>
<evidence type="ECO:0000256" key="1">
    <source>
        <dbReference type="ARBA" id="ARBA00004479"/>
    </source>
</evidence>
<proteinExistence type="inferred from homology"/>
<keyword evidence="5 12" id="KW-0732">Signal</keyword>
<dbReference type="eggNOG" id="KOG4641">
    <property type="taxonomic scope" value="Eukaryota"/>
</dbReference>
<evidence type="ECO:0000256" key="9">
    <source>
        <dbReference type="ARBA" id="ARBA00023170"/>
    </source>
</evidence>
<feature type="domain" description="TIR" evidence="13">
    <location>
        <begin position="761"/>
        <end position="897"/>
    </location>
</feature>
<dbReference type="SMART" id="SM00364">
    <property type="entry name" value="LRR_BAC"/>
    <property type="match status" value="4"/>
</dbReference>
<dbReference type="InterPro" id="IPR000157">
    <property type="entry name" value="TIR_dom"/>
</dbReference>
<evidence type="ECO:0000256" key="4">
    <source>
        <dbReference type="ARBA" id="ARBA00022692"/>
    </source>
</evidence>
<name>T1IK30_STRMM</name>
<dbReference type="SUPFAM" id="SSF52200">
    <property type="entry name" value="Toll/Interleukin receptor TIR domain"/>
    <property type="match status" value="1"/>
</dbReference>
<dbReference type="PhylomeDB" id="T1IK30"/>
<dbReference type="Proteomes" id="UP000014500">
    <property type="component" value="Unassembled WGS sequence"/>
</dbReference>
<feature type="transmembrane region" description="Helical" evidence="11">
    <location>
        <begin position="710"/>
        <end position="732"/>
    </location>
</feature>